<dbReference type="OrthoDB" id="9800498at2"/>
<keyword evidence="4 7" id="KW-0812">Transmembrane</keyword>
<evidence type="ECO:0000256" key="1">
    <source>
        <dbReference type="ARBA" id="ARBA00004651"/>
    </source>
</evidence>
<dbReference type="PANTHER" id="PTHR34584">
    <property type="entry name" value="NA(+)/H(+) ANTIPORTER SUBUNIT E1"/>
    <property type="match status" value="1"/>
</dbReference>
<dbReference type="EMBL" id="CP002351">
    <property type="protein sequence ID" value="AEH51583.1"/>
    <property type="molecule type" value="Genomic_DNA"/>
</dbReference>
<proteinExistence type="inferred from homology"/>
<evidence type="ECO:0000256" key="6">
    <source>
        <dbReference type="ARBA" id="ARBA00023136"/>
    </source>
</evidence>
<keyword evidence="6 7" id="KW-0472">Membrane</keyword>
<evidence type="ECO:0000256" key="3">
    <source>
        <dbReference type="ARBA" id="ARBA00022475"/>
    </source>
</evidence>
<reference evidence="8 9" key="1">
    <citation type="submission" date="2010-11" db="EMBL/GenBank/DDBJ databases">
        <title>The complete genome of Thermotoga thermarum DSM 5069.</title>
        <authorList>
            <consortium name="US DOE Joint Genome Institute (JGI-PGF)"/>
            <person name="Lucas S."/>
            <person name="Copeland A."/>
            <person name="Lapidus A."/>
            <person name="Bruce D."/>
            <person name="Goodwin L."/>
            <person name="Pitluck S."/>
            <person name="Kyrpides N."/>
            <person name="Mavromatis K."/>
            <person name="Ivanova N."/>
            <person name="Zeytun A."/>
            <person name="Brettin T."/>
            <person name="Detter J.C."/>
            <person name="Tapia R."/>
            <person name="Han C."/>
            <person name="Land M."/>
            <person name="Hauser L."/>
            <person name="Markowitz V."/>
            <person name="Cheng J.-F."/>
            <person name="Hugenholtz P."/>
            <person name="Woyke T."/>
            <person name="Wu D."/>
            <person name="Spring S."/>
            <person name="Schroeder M."/>
            <person name="Brambilla E."/>
            <person name="Klenk H.-P."/>
            <person name="Eisen J.A."/>
        </authorList>
    </citation>
    <scope>NUCLEOTIDE SEQUENCE [LARGE SCALE GENOMIC DNA]</scope>
    <source>
        <strain evidence="8 9">DSM 5069</strain>
    </source>
</reference>
<name>F7YU01_9THEM</name>
<dbReference type="KEGG" id="tta:Theth_1530"/>
<evidence type="ECO:0000256" key="7">
    <source>
        <dbReference type="SAM" id="Phobius"/>
    </source>
</evidence>
<protein>
    <submittedName>
        <fullName evidence="8">Cation antiporter</fullName>
    </submittedName>
</protein>
<dbReference type="GO" id="GO:0008324">
    <property type="term" value="F:monoatomic cation transmembrane transporter activity"/>
    <property type="evidence" value="ECO:0007669"/>
    <property type="project" value="InterPro"/>
</dbReference>
<evidence type="ECO:0000256" key="4">
    <source>
        <dbReference type="ARBA" id="ARBA00022692"/>
    </source>
</evidence>
<evidence type="ECO:0000256" key="5">
    <source>
        <dbReference type="ARBA" id="ARBA00022989"/>
    </source>
</evidence>
<dbReference type="GO" id="GO:0005886">
    <property type="term" value="C:plasma membrane"/>
    <property type="evidence" value="ECO:0007669"/>
    <property type="project" value="UniProtKB-SubCell"/>
</dbReference>
<keyword evidence="5 7" id="KW-1133">Transmembrane helix</keyword>
<dbReference type="HOGENOM" id="CLU_086615_2_2_0"/>
<keyword evidence="3" id="KW-1003">Cell membrane</keyword>
<comment type="similarity">
    <text evidence="2">Belongs to the CPA3 antiporters (TC 2.A.63) subunit E family.</text>
</comment>
<feature type="transmembrane region" description="Helical" evidence="7">
    <location>
        <begin position="30"/>
        <end position="52"/>
    </location>
</feature>
<dbReference type="PANTHER" id="PTHR34584:SF1">
    <property type="entry name" value="NA(+)_H(+) ANTIPORTER SUBUNIT E1"/>
    <property type="match status" value="1"/>
</dbReference>
<dbReference type="AlphaFoldDB" id="F7YU01"/>
<comment type="subcellular location">
    <subcellularLocation>
        <location evidence="1">Cell membrane</location>
        <topology evidence="1">Multi-pass membrane protein</topology>
    </subcellularLocation>
</comment>
<evidence type="ECO:0000256" key="2">
    <source>
        <dbReference type="ARBA" id="ARBA00006228"/>
    </source>
</evidence>
<dbReference type="Proteomes" id="UP000006804">
    <property type="component" value="Chromosome"/>
</dbReference>
<dbReference type="PATRIC" id="fig|688269.3.peg.1579"/>
<dbReference type="eggNOG" id="COG1863">
    <property type="taxonomic scope" value="Bacteria"/>
</dbReference>
<evidence type="ECO:0000313" key="9">
    <source>
        <dbReference type="Proteomes" id="UP000006804"/>
    </source>
</evidence>
<accession>F7YU01</accession>
<dbReference type="Pfam" id="PF01899">
    <property type="entry name" value="MNHE"/>
    <property type="match status" value="1"/>
</dbReference>
<dbReference type="STRING" id="688269.Theth_1530"/>
<dbReference type="InterPro" id="IPR002758">
    <property type="entry name" value="Cation_antiport_E"/>
</dbReference>
<dbReference type="PIRSF" id="PIRSF019239">
    <property type="entry name" value="MrpE"/>
    <property type="match status" value="1"/>
</dbReference>
<keyword evidence="9" id="KW-1185">Reference proteome</keyword>
<sequence length="166" mass="19279" precursor="true">MKKVSITMAALIFALFIFAIYIAFSANTSPLAIVSGIFIALVMGFAFGKNYVRSARKFLQLKRYWHFLVFIFKYFLIDEVKAHLEVIHLILKPSKITNPKIVKLKYDVENEYSVFLLSTCITNTPGTVVVDVDKKQKILYVHWINAKDDEKQISEPFEKYIKKIFE</sequence>
<dbReference type="RefSeq" id="WP_013932795.1">
    <property type="nucleotide sequence ID" value="NC_015707.1"/>
</dbReference>
<feature type="transmembrane region" description="Helical" evidence="7">
    <location>
        <begin position="7"/>
        <end position="24"/>
    </location>
</feature>
<organism evidence="8 9">
    <name type="scientific">Pseudothermotoga thermarum DSM 5069</name>
    <dbReference type="NCBI Taxonomy" id="688269"/>
    <lineage>
        <taxon>Bacteria</taxon>
        <taxon>Thermotogati</taxon>
        <taxon>Thermotogota</taxon>
        <taxon>Thermotogae</taxon>
        <taxon>Thermotogales</taxon>
        <taxon>Thermotogaceae</taxon>
        <taxon>Pseudothermotoga</taxon>
    </lineage>
</organism>
<evidence type="ECO:0000313" key="8">
    <source>
        <dbReference type="EMBL" id="AEH51583.1"/>
    </source>
</evidence>
<gene>
    <name evidence="8" type="ORF">Theth_1530</name>
</gene>